<dbReference type="GO" id="GO:0005344">
    <property type="term" value="F:oxygen carrier activity"/>
    <property type="evidence" value="ECO:0007669"/>
    <property type="project" value="UniProtKB-UniRule"/>
</dbReference>
<keyword evidence="4 6" id="KW-0479">Metal-binding</keyword>
<dbReference type="GO" id="GO:0020037">
    <property type="term" value="F:heme binding"/>
    <property type="evidence" value="ECO:0007669"/>
    <property type="project" value="InterPro"/>
</dbReference>
<evidence type="ECO:0000256" key="6">
    <source>
        <dbReference type="PIRNR" id="PIRNR002030"/>
    </source>
</evidence>
<keyword evidence="6" id="KW-0561">Oxygen transport</keyword>
<feature type="chain" id="PRO_5012926584" description="Group 1 truncated hemoglobin" evidence="9">
    <location>
        <begin position="16"/>
        <end position="150"/>
    </location>
</feature>
<proteinExistence type="inferred from homology"/>
<accession>W5YPQ9</accession>
<dbReference type="GO" id="GO:0019825">
    <property type="term" value="F:oxygen binding"/>
    <property type="evidence" value="ECO:0007669"/>
    <property type="project" value="InterPro"/>
</dbReference>
<dbReference type="SUPFAM" id="SSF46458">
    <property type="entry name" value="Globin-like"/>
    <property type="match status" value="1"/>
</dbReference>
<evidence type="ECO:0000256" key="1">
    <source>
        <dbReference type="ARBA" id="ARBA00009660"/>
    </source>
</evidence>
<reference evidence="10 11" key="1">
    <citation type="journal article" date="2014" name="Genome Announc.">
        <title>Draft Genome Sequences of Marinobacter similis A3d10T and Marinobacter salarius R9SW1T.</title>
        <authorList>
            <person name="Ivanova E.P."/>
            <person name="Ng H.J."/>
            <person name="Webb H.K."/>
            <person name="Feng G."/>
            <person name="Oshima K."/>
            <person name="Hattori M."/>
            <person name="Ohkuma M."/>
            <person name="Sergeev A.F."/>
            <person name="Mikhailov V.V."/>
            <person name="Crawford R.J."/>
            <person name="Sawabe T."/>
        </authorList>
    </citation>
    <scope>NUCLEOTIDE SEQUENCE [LARGE SCALE GENOMIC DNA]</scope>
    <source>
        <strain evidence="10 11">A3d10</strain>
    </source>
</reference>
<dbReference type="InterPro" id="IPR009050">
    <property type="entry name" value="Globin-like_sf"/>
</dbReference>
<evidence type="ECO:0000313" key="10">
    <source>
        <dbReference type="EMBL" id="AHI28448.1"/>
    </source>
</evidence>
<evidence type="ECO:0000313" key="11">
    <source>
        <dbReference type="Proteomes" id="UP000061489"/>
    </source>
</evidence>
<evidence type="ECO:0000256" key="3">
    <source>
        <dbReference type="ARBA" id="ARBA00022617"/>
    </source>
</evidence>
<dbReference type="Gene3D" id="1.10.490.10">
    <property type="entry name" value="Globins"/>
    <property type="match status" value="1"/>
</dbReference>
<evidence type="ECO:0000256" key="2">
    <source>
        <dbReference type="ARBA" id="ARBA00022448"/>
    </source>
</evidence>
<dbReference type="PIRSF" id="PIRSF002030">
    <property type="entry name" value="Globin_Protozoa/Cyanobacteria"/>
    <property type="match status" value="1"/>
</dbReference>
<dbReference type="AlphaFoldDB" id="W5YPQ9"/>
<dbReference type="Pfam" id="PF01152">
    <property type="entry name" value="Bac_globin"/>
    <property type="match status" value="1"/>
</dbReference>
<feature type="binding site" description="distal binding residue" evidence="8">
    <location>
        <position position="102"/>
    </location>
    <ligand>
        <name>heme</name>
        <dbReference type="ChEBI" id="CHEBI:30413"/>
    </ligand>
    <ligandPart>
        <name>Fe</name>
        <dbReference type="ChEBI" id="CHEBI:18248"/>
    </ligandPart>
</feature>
<dbReference type="KEGG" id="msx:AU14_06965"/>
<dbReference type="InterPro" id="IPR012292">
    <property type="entry name" value="Globin/Proto"/>
</dbReference>
<sequence length="150" mass="16616">MARRVLMLLAGLALAGCQVLSTPLATEPNSNTEPTLYQQLGERAGLAEIVEDLLYLIVDDKRINHQFKGINVAQFHRHLTDQLCQLSGGPCTYSGRPMRKAHADMAITETQFNALAENLILAMEQNGISTGAQNRLLKRLIPMHPDIRNL</sequence>
<dbReference type="Proteomes" id="UP000061489">
    <property type="component" value="Chromosome"/>
</dbReference>
<dbReference type="InterPro" id="IPR016339">
    <property type="entry name" value="Hemoglobin_trunc_I"/>
</dbReference>
<feature type="signal peptide" evidence="9">
    <location>
        <begin position="1"/>
        <end position="15"/>
    </location>
</feature>
<organism evidence="10 11">
    <name type="scientific">Marinobacter similis</name>
    <dbReference type="NCBI Taxonomy" id="1420916"/>
    <lineage>
        <taxon>Bacteria</taxon>
        <taxon>Pseudomonadati</taxon>
        <taxon>Pseudomonadota</taxon>
        <taxon>Gammaproteobacteria</taxon>
        <taxon>Pseudomonadales</taxon>
        <taxon>Marinobacteraceae</taxon>
        <taxon>Marinobacter</taxon>
    </lineage>
</organism>
<dbReference type="HOGENOM" id="CLU_103526_2_0_6"/>
<evidence type="ECO:0000256" key="4">
    <source>
        <dbReference type="ARBA" id="ARBA00022723"/>
    </source>
</evidence>
<dbReference type="GO" id="GO:0046872">
    <property type="term" value="F:metal ion binding"/>
    <property type="evidence" value="ECO:0007669"/>
    <property type="project" value="UniProtKB-UniRule"/>
</dbReference>
<feature type="binding site" description="proximal binding residue" evidence="7">
    <location>
        <position position="102"/>
    </location>
    <ligand>
        <name>heme</name>
        <dbReference type="ChEBI" id="CHEBI:30413"/>
    </ligand>
    <ligandPart>
        <name>Fe</name>
        <dbReference type="ChEBI" id="CHEBI:18248"/>
    </ligandPart>
</feature>
<dbReference type="EMBL" id="CP007151">
    <property type="protein sequence ID" value="AHI28448.1"/>
    <property type="molecule type" value="Genomic_DNA"/>
</dbReference>
<keyword evidence="2 6" id="KW-0813">Transport</keyword>
<dbReference type="CDD" id="cd00454">
    <property type="entry name" value="TrHb1_N"/>
    <property type="match status" value="1"/>
</dbReference>
<dbReference type="InterPro" id="IPR001486">
    <property type="entry name" value="Hemoglobin_trunc"/>
</dbReference>
<feature type="binding site" description="distal binding residue" evidence="8">
    <location>
        <position position="78"/>
    </location>
    <ligand>
        <name>heme</name>
        <dbReference type="ChEBI" id="CHEBI:30413"/>
    </ligand>
    <ligandPart>
        <name>Fe</name>
        <dbReference type="ChEBI" id="CHEBI:18248"/>
    </ligandPart>
</feature>
<keyword evidence="5 6" id="KW-0408">Iron</keyword>
<evidence type="ECO:0000256" key="9">
    <source>
        <dbReference type="SAM" id="SignalP"/>
    </source>
</evidence>
<evidence type="ECO:0000256" key="7">
    <source>
        <dbReference type="PIRSR" id="PIRSR002030-1"/>
    </source>
</evidence>
<comment type="similarity">
    <text evidence="1 6">Belongs to the truncated hemoglobin family. Group I subfamily.</text>
</comment>
<keyword evidence="9" id="KW-0732">Signal</keyword>
<evidence type="ECO:0000256" key="5">
    <source>
        <dbReference type="ARBA" id="ARBA00023004"/>
    </source>
</evidence>
<keyword evidence="11" id="KW-1185">Reference proteome</keyword>
<protein>
    <recommendedName>
        <fullName evidence="6">Group 1 truncated hemoglobin</fullName>
    </recommendedName>
</protein>
<comment type="cofactor">
    <cofactor evidence="7">
        <name>heme</name>
        <dbReference type="ChEBI" id="CHEBI:30413"/>
    </cofactor>
    <text evidence="7">Binds 1 heme group per subunit.</text>
</comment>
<evidence type="ECO:0000256" key="8">
    <source>
        <dbReference type="PIRSR" id="PIRSR601486-1"/>
    </source>
</evidence>
<dbReference type="PROSITE" id="PS51257">
    <property type="entry name" value="PROKAR_LIPOPROTEIN"/>
    <property type="match status" value="1"/>
</dbReference>
<dbReference type="STRING" id="1420916.AU14_06965"/>
<gene>
    <name evidence="10" type="ORF">AU14_06965</name>
</gene>
<keyword evidence="3 6" id="KW-0349">Heme</keyword>
<name>W5YPQ9_9GAMM</name>